<dbReference type="InterPro" id="IPR037165">
    <property type="entry name" value="AldOxase/xan_DH_Mopterin-bd_sf"/>
</dbReference>
<dbReference type="InterPro" id="IPR008274">
    <property type="entry name" value="AldOxase/xan_DH_MoCoBD1"/>
</dbReference>
<dbReference type="PANTHER" id="PTHR47495:SF1">
    <property type="entry name" value="BLL3820 PROTEIN"/>
    <property type="match status" value="1"/>
</dbReference>
<dbReference type="SUPFAM" id="SSF56003">
    <property type="entry name" value="Molybdenum cofactor-binding domain"/>
    <property type="match status" value="1"/>
</dbReference>
<sequence length="253" mass="27109">SYGATLSSIDVSKAKAMEGVVVVRDGDFVGCAAPTSFRAAQALDALAKAASWELAPHPSSKELWAHLKEHASGGRPSTRGSVEEGLAAADKTLSAEYHVAYVQHAAMEPGAAVAEWNDDRLTVWVGSRGPFGVRSRLTEAFGIPRERVRVIVPDTGGGFGMKSGDDAAVEAARLAKAIGRPVSRRWTREEEFTWAYFRPAALIEIQAGLDAKGSIVAWDFTNINSGRAALESPYDIPNARALYQRSDSPLRQG</sequence>
<dbReference type="GO" id="GO:0016491">
    <property type="term" value="F:oxidoreductase activity"/>
    <property type="evidence" value="ECO:0007669"/>
    <property type="project" value="InterPro"/>
</dbReference>
<evidence type="ECO:0000313" key="2">
    <source>
        <dbReference type="EMBL" id="GAH85959.1"/>
    </source>
</evidence>
<gene>
    <name evidence="2" type="ORF">S03H2_56166</name>
</gene>
<organism evidence="2">
    <name type="scientific">marine sediment metagenome</name>
    <dbReference type="NCBI Taxonomy" id="412755"/>
    <lineage>
        <taxon>unclassified sequences</taxon>
        <taxon>metagenomes</taxon>
        <taxon>ecological metagenomes</taxon>
    </lineage>
</organism>
<feature type="non-terminal residue" evidence="2">
    <location>
        <position position="1"/>
    </location>
</feature>
<dbReference type="InterPro" id="IPR052516">
    <property type="entry name" value="N-heterocyclic_Hydroxylase"/>
</dbReference>
<reference evidence="2" key="1">
    <citation type="journal article" date="2014" name="Front. Microbiol.">
        <title>High frequency of phylogenetically diverse reductive dehalogenase-homologous genes in deep subseafloor sedimentary metagenomes.</title>
        <authorList>
            <person name="Kawai M."/>
            <person name="Futagami T."/>
            <person name="Toyoda A."/>
            <person name="Takaki Y."/>
            <person name="Nishi S."/>
            <person name="Hori S."/>
            <person name="Arai W."/>
            <person name="Tsubouchi T."/>
            <person name="Morono Y."/>
            <person name="Uchiyama I."/>
            <person name="Ito T."/>
            <person name="Fujiyama A."/>
            <person name="Inagaki F."/>
            <person name="Takami H."/>
        </authorList>
    </citation>
    <scope>NUCLEOTIDE SEQUENCE</scope>
    <source>
        <strain evidence="2">Expedition CK06-06</strain>
    </source>
</reference>
<protein>
    <recommendedName>
        <fullName evidence="1">Aldehyde oxidase/xanthine dehydrogenase first molybdopterin binding domain-containing protein</fullName>
    </recommendedName>
</protein>
<accession>X1K6W6</accession>
<name>X1K6W6_9ZZZZ</name>
<feature type="non-terminal residue" evidence="2">
    <location>
        <position position="253"/>
    </location>
</feature>
<evidence type="ECO:0000259" key="1">
    <source>
        <dbReference type="Pfam" id="PF02738"/>
    </source>
</evidence>
<feature type="domain" description="Aldehyde oxidase/xanthine dehydrogenase first molybdopterin binding" evidence="1">
    <location>
        <begin position="78"/>
        <end position="227"/>
    </location>
</feature>
<dbReference type="AlphaFoldDB" id="X1K6W6"/>
<comment type="caution">
    <text evidence="2">The sequence shown here is derived from an EMBL/GenBank/DDBJ whole genome shotgun (WGS) entry which is preliminary data.</text>
</comment>
<dbReference type="EMBL" id="BARU01035924">
    <property type="protein sequence ID" value="GAH85959.1"/>
    <property type="molecule type" value="Genomic_DNA"/>
</dbReference>
<proteinExistence type="predicted"/>
<dbReference type="Gene3D" id="3.30.365.10">
    <property type="entry name" value="Aldehyde oxidase/xanthine dehydrogenase, molybdopterin binding domain"/>
    <property type="match status" value="1"/>
</dbReference>
<dbReference type="Pfam" id="PF02738">
    <property type="entry name" value="MoCoBD_1"/>
    <property type="match status" value="1"/>
</dbReference>
<dbReference type="PANTHER" id="PTHR47495">
    <property type="entry name" value="ALDEHYDE DEHYDROGENASE"/>
    <property type="match status" value="1"/>
</dbReference>